<accession>A0A6A6NZ64</accession>
<sequence length="52" mass="5713">MAIVNVTAVVATDNRSASRSSCRPVTRSCRRMGAATAGYRACRRSIMLFMCR</sequence>
<dbReference type="EMBL" id="MU001682">
    <property type="protein sequence ID" value="KAF2456888.1"/>
    <property type="molecule type" value="Genomic_DNA"/>
</dbReference>
<keyword evidence="2" id="KW-1185">Reference proteome</keyword>
<proteinExistence type="predicted"/>
<evidence type="ECO:0000313" key="1">
    <source>
        <dbReference type="EMBL" id="KAF2456888.1"/>
    </source>
</evidence>
<dbReference type="Proteomes" id="UP000799766">
    <property type="component" value="Unassembled WGS sequence"/>
</dbReference>
<organism evidence="1 2">
    <name type="scientific">Lineolata rhizophorae</name>
    <dbReference type="NCBI Taxonomy" id="578093"/>
    <lineage>
        <taxon>Eukaryota</taxon>
        <taxon>Fungi</taxon>
        <taxon>Dikarya</taxon>
        <taxon>Ascomycota</taxon>
        <taxon>Pezizomycotina</taxon>
        <taxon>Dothideomycetes</taxon>
        <taxon>Dothideomycetes incertae sedis</taxon>
        <taxon>Lineolatales</taxon>
        <taxon>Lineolataceae</taxon>
        <taxon>Lineolata</taxon>
    </lineage>
</organism>
<evidence type="ECO:0000313" key="2">
    <source>
        <dbReference type="Proteomes" id="UP000799766"/>
    </source>
</evidence>
<reference evidence="1" key="1">
    <citation type="journal article" date="2020" name="Stud. Mycol.">
        <title>101 Dothideomycetes genomes: a test case for predicting lifestyles and emergence of pathogens.</title>
        <authorList>
            <person name="Haridas S."/>
            <person name="Albert R."/>
            <person name="Binder M."/>
            <person name="Bloem J."/>
            <person name="Labutti K."/>
            <person name="Salamov A."/>
            <person name="Andreopoulos B."/>
            <person name="Baker S."/>
            <person name="Barry K."/>
            <person name="Bills G."/>
            <person name="Bluhm B."/>
            <person name="Cannon C."/>
            <person name="Castanera R."/>
            <person name="Culley D."/>
            <person name="Daum C."/>
            <person name="Ezra D."/>
            <person name="Gonzalez J."/>
            <person name="Henrissat B."/>
            <person name="Kuo A."/>
            <person name="Liang C."/>
            <person name="Lipzen A."/>
            <person name="Lutzoni F."/>
            <person name="Magnuson J."/>
            <person name="Mondo S."/>
            <person name="Nolan M."/>
            <person name="Ohm R."/>
            <person name="Pangilinan J."/>
            <person name="Park H.-J."/>
            <person name="Ramirez L."/>
            <person name="Alfaro M."/>
            <person name="Sun H."/>
            <person name="Tritt A."/>
            <person name="Yoshinaga Y."/>
            <person name="Zwiers L.-H."/>
            <person name="Turgeon B."/>
            <person name="Goodwin S."/>
            <person name="Spatafora J."/>
            <person name="Crous P."/>
            <person name="Grigoriev I."/>
        </authorList>
    </citation>
    <scope>NUCLEOTIDE SEQUENCE</scope>
    <source>
        <strain evidence="1">ATCC 16933</strain>
    </source>
</reference>
<name>A0A6A6NZ64_9PEZI</name>
<dbReference type="AlphaFoldDB" id="A0A6A6NZ64"/>
<protein>
    <submittedName>
        <fullName evidence="1">Uncharacterized protein</fullName>
    </submittedName>
</protein>
<gene>
    <name evidence="1" type="ORF">BDY21DRAFT_346348</name>
</gene>